<dbReference type="WBParaSite" id="Pan_g3256.t1">
    <property type="protein sequence ID" value="Pan_g3256.t1"/>
    <property type="gene ID" value="Pan_g3256"/>
</dbReference>
<accession>A0A7E4VUJ8</accession>
<evidence type="ECO:0000313" key="2">
    <source>
        <dbReference type="Proteomes" id="UP000492821"/>
    </source>
</evidence>
<dbReference type="AlphaFoldDB" id="A0A7E4VUJ8"/>
<proteinExistence type="predicted"/>
<name>A0A7E4VUJ8_PANRE</name>
<organism evidence="2 3">
    <name type="scientific">Panagrellus redivivus</name>
    <name type="common">Microworm</name>
    <dbReference type="NCBI Taxonomy" id="6233"/>
    <lineage>
        <taxon>Eukaryota</taxon>
        <taxon>Metazoa</taxon>
        <taxon>Ecdysozoa</taxon>
        <taxon>Nematoda</taxon>
        <taxon>Chromadorea</taxon>
        <taxon>Rhabditida</taxon>
        <taxon>Tylenchina</taxon>
        <taxon>Panagrolaimomorpha</taxon>
        <taxon>Panagrolaimoidea</taxon>
        <taxon>Panagrolaimidae</taxon>
        <taxon>Panagrellus</taxon>
    </lineage>
</organism>
<protein>
    <submittedName>
        <fullName evidence="3">Uncharacterized protein</fullName>
    </submittedName>
</protein>
<evidence type="ECO:0000256" key="1">
    <source>
        <dbReference type="SAM" id="MobiDB-lite"/>
    </source>
</evidence>
<evidence type="ECO:0000313" key="3">
    <source>
        <dbReference type="WBParaSite" id="Pan_g3256.t1"/>
    </source>
</evidence>
<reference evidence="2" key="1">
    <citation type="journal article" date="2013" name="Genetics">
        <title>The draft genome and transcriptome of Panagrellus redivivus are shaped by the harsh demands of a free-living lifestyle.</title>
        <authorList>
            <person name="Srinivasan J."/>
            <person name="Dillman A.R."/>
            <person name="Macchietto M.G."/>
            <person name="Heikkinen L."/>
            <person name="Lakso M."/>
            <person name="Fracchia K.M."/>
            <person name="Antoshechkin I."/>
            <person name="Mortazavi A."/>
            <person name="Wong G."/>
            <person name="Sternberg P.W."/>
        </authorList>
    </citation>
    <scope>NUCLEOTIDE SEQUENCE [LARGE SCALE GENOMIC DNA]</scope>
    <source>
        <strain evidence="2">MT8872</strain>
    </source>
</reference>
<feature type="region of interest" description="Disordered" evidence="1">
    <location>
        <begin position="41"/>
        <end position="76"/>
    </location>
</feature>
<keyword evidence="2" id="KW-1185">Reference proteome</keyword>
<dbReference type="Proteomes" id="UP000492821">
    <property type="component" value="Unassembled WGS sequence"/>
</dbReference>
<reference evidence="3" key="2">
    <citation type="submission" date="2020-10" db="UniProtKB">
        <authorList>
            <consortium name="WormBaseParasite"/>
        </authorList>
    </citation>
    <scope>IDENTIFICATION</scope>
</reference>
<sequence>MKMVLLEDVWGRYPTGELCGSGIFEESEALAAFTRQAAGLDDGATATGDESERKEDDDSSSDEDTTNFPGSRYFEPQSSRLALAETAMTGGRQPPHHHGFLSILASCCRCLAVQLAIRFFIATDQHPTTSSVHDILHDAANSPIRTSADSTNYS</sequence>